<sequence length="59" mass="7019">MTKKRKIPIISNDLIKYLDEIFPNKCADLQDTEKQVFFKSGQRSVVNHLIKERKIQEEN</sequence>
<dbReference type="KEGG" id="vg:76971358"/>
<dbReference type="EMBL" id="KT997876">
    <property type="protein sequence ID" value="ANS05747.1"/>
    <property type="molecule type" value="Genomic_DNA"/>
</dbReference>
<dbReference type="Proteomes" id="UP000504848">
    <property type="component" value="Segment"/>
</dbReference>
<evidence type="ECO:0000313" key="2">
    <source>
        <dbReference type="Proteomes" id="UP000504848"/>
    </source>
</evidence>
<name>A0A1B1IWT6_9CAUD</name>
<dbReference type="GeneID" id="76971358"/>
<evidence type="ECO:0000313" key="1">
    <source>
        <dbReference type="EMBL" id="ANS05747.1"/>
    </source>
</evidence>
<reference evidence="1 2" key="1">
    <citation type="submission" date="2015-11" db="EMBL/GenBank/DDBJ databases">
        <title>Genomes of Abundant and Widespread Viruses from the Deep Ocean.</title>
        <authorList>
            <person name="Mizuno C.M."/>
            <person name="Ghai R."/>
            <person name="Saghai A."/>
            <person name="Lopez-Garcia P."/>
            <person name="Rodriguez-Valera F."/>
        </authorList>
    </citation>
    <scope>NUCLEOTIDE SEQUENCE [LARGE SCALE GENOMIC DNA]</scope>
</reference>
<accession>A0A1B1IWT6</accession>
<proteinExistence type="predicted"/>
<protein>
    <submittedName>
        <fullName evidence="1">Uncharacterized protein</fullName>
    </submittedName>
</protein>
<organism evidence="1 2">
    <name type="scientific">uncultured phage_Deep-GF0-KM16-C193</name>
    <dbReference type="NCBI Taxonomy" id="2740799"/>
    <lineage>
        <taxon>Viruses</taxon>
        <taxon>Duplodnaviria</taxon>
        <taxon>Heunggongvirae</taxon>
        <taxon>Uroviricota</taxon>
        <taxon>Caudoviricetes</taxon>
        <taxon>Autographivirales</taxon>
        <taxon>Stupnyavirus</taxon>
        <taxon>Stupnyavirus KM16C193</taxon>
    </lineage>
</organism>
<keyword evidence="2" id="KW-1185">Reference proteome</keyword>
<dbReference type="RefSeq" id="YP_009811044.1">
    <property type="nucleotide sequence ID" value="NC_048051.1"/>
</dbReference>